<keyword evidence="1" id="KW-0812">Transmembrane</keyword>
<feature type="transmembrane region" description="Helical" evidence="1">
    <location>
        <begin position="102"/>
        <end position="127"/>
    </location>
</feature>
<keyword evidence="1" id="KW-0472">Membrane</keyword>
<dbReference type="Proteomes" id="UP000184731">
    <property type="component" value="Chromosome"/>
</dbReference>
<gene>
    <name evidence="2" type="ORF">AXG55_00505</name>
</gene>
<dbReference type="AlphaFoldDB" id="A0A1L4CX19"/>
<proteinExistence type="predicted"/>
<feature type="transmembrane region" description="Helical" evidence="1">
    <location>
        <begin position="57"/>
        <end position="81"/>
    </location>
</feature>
<evidence type="ECO:0000313" key="2">
    <source>
        <dbReference type="EMBL" id="APJ02494.1"/>
    </source>
</evidence>
<dbReference type="STRING" id="1915309.AXG55_00505"/>
<accession>A0A1L4CX19</accession>
<evidence type="ECO:0000256" key="1">
    <source>
        <dbReference type="SAM" id="Phobius"/>
    </source>
</evidence>
<reference evidence="2 3" key="1">
    <citation type="submission" date="2016-10" db="EMBL/GenBank/DDBJ databases">
        <title>Silvanigrella aquatica sp. nov., isolated from a freshwater lake located in the Black Forest, Germany, description of Silvanigrellaceae fam. nov., Silvanigrellales ord. nov., reclassification of the order Bdellovibrionales in the class Oligoflexia, reclassification of the families Bacteriovoracaceae and Halobacteriovoraceae in the new order Bacteriovoracales ord. nov., and reclassification of the family Pseudobacteriovoracaceae in the order Oligoflexiales.</title>
        <authorList>
            <person name="Hahn M.W."/>
            <person name="Schmidt J."/>
            <person name="Koll U."/>
            <person name="Rohde M."/>
            <person name="Verbag S."/>
            <person name="Pitt A."/>
            <person name="Nakai R."/>
            <person name="Naganuma T."/>
            <person name="Lang E."/>
        </authorList>
    </citation>
    <scope>NUCLEOTIDE SEQUENCE [LARGE SCALE GENOMIC DNA]</scope>
    <source>
        <strain evidence="2 3">MWH-Nonnen-W8red</strain>
    </source>
</reference>
<keyword evidence="3" id="KW-1185">Reference proteome</keyword>
<evidence type="ECO:0000313" key="3">
    <source>
        <dbReference type="Proteomes" id="UP000184731"/>
    </source>
</evidence>
<feature type="transmembrane region" description="Helical" evidence="1">
    <location>
        <begin position="163"/>
        <end position="182"/>
    </location>
</feature>
<name>A0A1L4CX19_9BACT</name>
<feature type="transmembrane region" description="Helical" evidence="1">
    <location>
        <begin position="133"/>
        <end position="151"/>
    </location>
</feature>
<feature type="transmembrane region" description="Helical" evidence="1">
    <location>
        <begin position="188"/>
        <end position="208"/>
    </location>
</feature>
<keyword evidence="1" id="KW-1133">Transmembrane helix</keyword>
<organism evidence="2 3">
    <name type="scientific">Silvanigrella aquatica</name>
    <dbReference type="NCBI Taxonomy" id="1915309"/>
    <lineage>
        <taxon>Bacteria</taxon>
        <taxon>Pseudomonadati</taxon>
        <taxon>Bdellovibrionota</taxon>
        <taxon>Oligoflexia</taxon>
        <taxon>Silvanigrellales</taxon>
        <taxon>Silvanigrellaceae</taxon>
        <taxon>Silvanigrella</taxon>
    </lineage>
</organism>
<dbReference type="KEGG" id="saqi:AXG55_00505"/>
<dbReference type="EMBL" id="CP017834">
    <property type="protein sequence ID" value="APJ02494.1"/>
    <property type="molecule type" value="Genomic_DNA"/>
</dbReference>
<feature type="transmembrane region" description="Helical" evidence="1">
    <location>
        <begin position="34"/>
        <end position="51"/>
    </location>
</feature>
<protein>
    <submittedName>
        <fullName evidence="2">Uncharacterized protein</fullName>
    </submittedName>
</protein>
<sequence>MQRQLFQICNFYEAWSVLKLLSKTKILYNKYSRLLPWASLIWGIGSSFLLTRDYSKATRLGIFTCAFFILIILMSTWYSYINSISSQNRLNKLHLGLHKKKELFEFIGLTATQYFIQYIFMFCIPFLYFKEEWIWLFFLVFFVGMTLWDPFWVRLFKIQFFRLLLRLIASCLVFGFLYAVLFPTYLDFYYVFFSIICFIAIFPWNSFVINRKIKVSEMSASFILTLIIACHPFIPSDYQFPVISIWIENSKFSFNKPGKETFKIIKGNIISRNELMLNLSNGKKLCAITPVVAPLGVFSVVYQEWYVDNKFLESIVLPKISGSEILEKYNTFSCKKYFMKLENAKKLTIKTYLKNGIYVGTQSLIISD</sequence>